<organism evidence="3 4">
    <name type="scientific">Sulfurisoma sediminicola</name>
    <dbReference type="NCBI Taxonomy" id="1381557"/>
    <lineage>
        <taxon>Bacteria</taxon>
        <taxon>Pseudomonadati</taxon>
        <taxon>Pseudomonadota</taxon>
        <taxon>Betaproteobacteria</taxon>
        <taxon>Nitrosomonadales</taxon>
        <taxon>Sterolibacteriaceae</taxon>
        <taxon>Sulfurisoma</taxon>
    </lineage>
</organism>
<evidence type="ECO:0000313" key="3">
    <source>
        <dbReference type="EMBL" id="RLJ68271.1"/>
    </source>
</evidence>
<dbReference type="OrthoDB" id="5894408at2"/>
<dbReference type="RefSeq" id="WP_121240618.1">
    <property type="nucleotide sequence ID" value="NZ_RCCI01000004.1"/>
</dbReference>
<dbReference type="Gene3D" id="3.30.110.200">
    <property type="match status" value="1"/>
</dbReference>
<dbReference type="Pfam" id="PF16448">
    <property type="entry name" value="LapD_MoxY_N"/>
    <property type="match status" value="1"/>
</dbReference>
<dbReference type="Gene3D" id="6.20.270.20">
    <property type="entry name" value="LapD/MoxY periplasmic domain"/>
    <property type="match status" value="1"/>
</dbReference>
<dbReference type="InterPro" id="IPR042461">
    <property type="entry name" value="LapD_MoxY_peri_C"/>
</dbReference>
<name>A0A497XK29_9PROT</name>
<evidence type="ECO:0000313" key="4">
    <source>
        <dbReference type="Proteomes" id="UP000268908"/>
    </source>
</evidence>
<comment type="caution">
    <text evidence="3">The sequence shown here is derived from an EMBL/GenBank/DDBJ whole genome shotgun (WGS) entry which is preliminary data.</text>
</comment>
<protein>
    <submittedName>
        <fullName evidence="3">LapD/MoxY domain-containing protein</fullName>
    </submittedName>
</protein>
<feature type="domain" description="LapD/MoxY periplasmic" evidence="2">
    <location>
        <begin position="24"/>
        <end position="144"/>
    </location>
</feature>
<keyword evidence="1" id="KW-1133">Transmembrane helix</keyword>
<feature type="transmembrane region" description="Helical" evidence="1">
    <location>
        <begin position="143"/>
        <end position="165"/>
    </location>
</feature>
<keyword evidence="4" id="KW-1185">Reference proteome</keyword>
<dbReference type="EMBL" id="RCCI01000004">
    <property type="protein sequence ID" value="RLJ68271.1"/>
    <property type="molecule type" value="Genomic_DNA"/>
</dbReference>
<dbReference type="AlphaFoldDB" id="A0A497XK29"/>
<keyword evidence="1" id="KW-0812">Transmembrane</keyword>
<evidence type="ECO:0000256" key="1">
    <source>
        <dbReference type="SAM" id="Phobius"/>
    </source>
</evidence>
<sequence>MSMYRQLWLAAVITTLFALLGSVLVTTLSARAYLIEQLTIKNADNASALAVALSQHQPDAVSVELAVAALFDSGYYELIRVTDPRGRTIVERKSPVGEYAAPSWFVDMLPIDATPGQARISAGWKQFGTVTLISHSRFAYRTLWQNVIQLVGVMTLAGLVGGFLVTKILRRWCQTTKASE</sequence>
<reference evidence="3 4" key="1">
    <citation type="submission" date="2018-10" db="EMBL/GenBank/DDBJ databases">
        <title>Genomic Encyclopedia of Type Strains, Phase IV (KMG-IV): sequencing the most valuable type-strain genomes for metagenomic binning, comparative biology and taxonomic classification.</title>
        <authorList>
            <person name="Goeker M."/>
        </authorList>
    </citation>
    <scope>NUCLEOTIDE SEQUENCE [LARGE SCALE GENOMIC DNA]</scope>
    <source>
        <strain evidence="3 4">DSM 26916</strain>
    </source>
</reference>
<gene>
    <name evidence="3" type="ORF">DFR35_0829</name>
</gene>
<evidence type="ECO:0000259" key="2">
    <source>
        <dbReference type="Pfam" id="PF16448"/>
    </source>
</evidence>
<dbReference type="InterPro" id="IPR032244">
    <property type="entry name" value="LapD_MoxY_N"/>
</dbReference>
<keyword evidence="1" id="KW-0472">Membrane</keyword>
<dbReference type="Proteomes" id="UP000268908">
    <property type="component" value="Unassembled WGS sequence"/>
</dbReference>
<accession>A0A497XK29</accession>
<proteinExistence type="predicted"/>